<proteinExistence type="predicted"/>
<organism evidence="2 3">
    <name type="scientific">Colletotrichum incanum</name>
    <name type="common">Soybean anthracnose fungus</name>
    <dbReference type="NCBI Taxonomy" id="1573173"/>
    <lineage>
        <taxon>Eukaryota</taxon>
        <taxon>Fungi</taxon>
        <taxon>Dikarya</taxon>
        <taxon>Ascomycota</taxon>
        <taxon>Pezizomycotina</taxon>
        <taxon>Sordariomycetes</taxon>
        <taxon>Hypocreomycetidae</taxon>
        <taxon>Glomerellales</taxon>
        <taxon>Glomerellaceae</taxon>
        <taxon>Colletotrichum</taxon>
        <taxon>Colletotrichum spaethianum species complex</taxon>
    </lineage>
</organism>
<feature type="transmembrane region" description="Helical" evidence="1">
    <location>
        <begin position="125"/>
        <end position="149"/>
    </location>
</feature>
<dbReference type="AlphaFoldDB" id="A0A161VZQ6"/>
<evidence type="ECO:0000313" key="3">
    <source>
        <dbReference type="Proteomes" id="UP000076584"/>
    </source>
</evidence>
<evidence type="ECO:0000256" key="1">
    <source>
        <dbReference type="SAM" id="Phobius"/>
    </source>
</evidence>
<keyword evidence="1" id="KW-0812">Transmembrane</keyword>
<dbReference type="Proteomes" id="UP000076584">
    <property type="component" value="Unassembled WGS sequence"/>
</dbReference>
<reference evidence="2 3" key="1">
    <citation type="submission" date="2015-06" db="EMBL/GenBank/DDBJ databases">
        <title>Survival trade-offs in plant roots during colonization by closely related pathogenic and mutualistic fungi.</title>
        <authorList>
            <person name="Hacquard S."/>
            <person name="Kracher B."/>
            <person name="Hiruma K."/>
            <person name="Weinman A."/>
            <person name="Muench P."/>
            <person name="Garrido Oter R."/>
            <person name="Ver Loren van Themaat E."/>
            <person name="Dallerey J.-F."/>
            <person name="Damm U."/>
            <person name="Henrissat B."/>
            <person name="Lespinet O."/>
            <person name="Thon M."/>
            <person name="Kemen E."/>
            <person name="McHardy A.C."/>
            <person name="Schulze-Lefert P."/>
            <person name="O'Connell R.J."/>
        </authorList>
    </citation>
    <scope>NUCLEOTIDE SEQUENCE [LARGE SCALE GENOMIC DNA]</scope>
    <source>
        <strain evidence="2 3">MAFF 238704</strain>
    </source>
</reference>
<keyword evidence="1" id="KW-1133">Transmembrane helix</keyword>
<dbReference type="EMBL" id="LFIW01000022">
    <property type="protein sequence ID" value="KZL88310.1"/>
    <property type="molecule type" value="Genomic_DNA"/>
</dbReference>
<accession>A0A161VZQ6</accession>
<feature type="non-terminal residue" evidence="2">
    <location>
        <position position="1"/>
    </location>
</feature>
<protein>
    <submittedName>
        <fullName evidence="2">Uncharacterized protein</fullName>
    </submittedName>
</protein>
<name>A0A161VZQ6_COLIC</name>
<evidence type="ECO:0000313" key="2">
    <source>
        <dbReference type="EMBL" id="KZL88310.1"/>
    </source>
</evidence>
<keyword evidence="1" id="KW-0472">Membrane</keyword>
<keyword evidence="3" id="KW-1185">Reference proteome</keyword>
<sequence length="472" mass="53460">LATGWLCLIVLWALIYISEWEETQRRTTHRRSCFWSGGIPTVGVLSFFQQMVGRLQKQEQSQKHLKTSFIHHVWIFTFTGVPDYNAFYNFRSDTLHTRRSPLGSFFLSNSIAFCARSSIVAPSTIFCLFGLMMPCSMSVGTISLCIFSLKNSFCCQVEMRPHSSQLNALGPLADEDPVHVHLVFGLNILRRIPDDERKHDGDFCSLARNLRQRPQRAFDGANAIQHKRHTLLADKLQNFLHDVRITVTKRLLGTDLLEISMMLLARHGQHVPISPISQHLHCIYAHTAGGTPDQHRIVLLLRLPALRPRPRQLQPQIRRRSVEHRDQVRRHRHGLLRRDVRRQLGDQVLRHGSEVLVGAFAEVVERKRKDLIAGLEALHAWPDGDDGACRAAAAHDFRVVAEEAAVSAVEVQGARGSPLVLDEDLTLAGQLGLSIDEDERRALGGRGYRLVSLRDVDHRLRVVIVLVGDEIR</sequence>
<comment type="caution">
    <text evidence="2">The sequence shown here is derived from an EMBL/GenBank/DDBJ whole genome shotgun (WGS) entry which is preliminary data.</text>
</comment>
<gene>
    <name evidence="2" type="ORF">CI238_01166</name>
</gene>